<dbReference type="InterPro" id="IPR036271">
    <property type="entry name" value="Tet_transcr_reg_TetR-rel_C_sf"/>
</dbReference>
<dbReference type="PANTHER" id="PTHR30055">
    <property type="entry name" value="HTH-TYPE TRANSCRIPTIONAL REGULATOR RUTR"/>
    <property type="match status" value="1"/>
</dbReference>
<accession>A0ABM7I941</accession>
<dbReference type="PROSITE" id="PS50977">
    <property type="entry name" value="HTH_TETR_2"/>
    <property type="match status" value="1"/>
</dbReference>
<dbReference type="InterPro" id="IPR001647">
    <property type="entry name" value="HTH_TetR"/>
</dbReference>
<organism evidence="4 5">
    <name type="scientific">Mycolicibacterium aubagnense</name>
    <dbReference type="NCBI Taxonomy" id="319707"/>
    <lineage>
        <taxon>Bacteria</taxon>
        <taxon>Bacillati</taxon>
        <taxon>Actinomycetota</taxon>
        <taxon>Actinomycetes</taxon>
        <taxon>Mycobacteriales</taxon>
        <taxon>Mycobacteriaceae</taxon>
        <taxon>Mycolicibacterium</taxon>
    </lineage>
</organism>
<evidence type="ECO:0000256" key="1">
    <source>
        <dbReference type="ARBA" id="ARBA00023125"/>
    </source>
</evidence>
<dbReference type="InterPro" id="IPR009057">
    <property type="entry name" value="Homeodomain-like_sf"/>
</dbReference>
<dbReference type="InterPro" id="IPR050109">
    <property type="entry name" value="HTH-type_TetR-like_transc_reg"/>
</dbReference>
<dbReference type="EMBL" id="AP022577">
    <property type="protein sequence ID" value="BBX83038.1"/>
    <property type="molecule type" value="Genomic_DNA"/>
</dbReference>
<dbReference type="InterPro" id="IPR023772">
    <property type="entry name" value="DNA-bd_HTH_TetR-type_CS"/>
</dbReference>
<dbReference type="Gene3D" id="1.10.357.10">
    <property type="entry name" value="Tetracycline Repressor, domain 2"/>
    <property type="match status" value="1"/>
</dbReference>
<dbReference type="SUPFAM" id="SSF46689">
    <property type="entry name" value="Homeodomain-like"/>
    <property type="match status" value="1"/>
</dbReference>
<dbReference type="PROSITE" id="PS01081">
    <property type="entry name" value="HTH_TETR_1"/>
    <property type="match status" value="1"/>
</dbReference>
<dbReference type="Pfam" id="PF00440">
    <property type="entry name" value="TetR_N"/>
    <property type="match status" value="1"/>
</dbReference>
<proteinExistence type="predicted"/>
<feature type="domain" description="HTH tetR-type" evidence="3">
    <location>
        <begin position="1"/>
        <end position="48"/>
    </location>
</feature>
<evidence type="ECO:0000313" key="4">
    <source>
        <dbReference type="EMBL" id="BBX83038.1"/>
    </source>
</evidence>
<feature type="DNA-binding region" description="H-T-H motif" evidence="2">
    <location>
        <begin position="11"/>
        <end position="30"/>
    </location>
</feature>
<keyword evidence="1 2" id="KW-0238">DNA-binding</keyword>
<name>A0ABM7I941_9MYCO</name>
<reference evidence="4 5" key="1">
    <citation type="journal article" date="2019" name="Emerg. Microbes Infect.">
        <title>Comprehensive subspecies identification of 175 nontuberculous mycobacteria species based on 7547 genomic profiles.</title>
        <authorList>
            <person name="Matsumoto Y."/>
            <person name="Kinjo T."/>
            <person name="Motooka D."/>
            <person name="Nabeya D."/>
            <person name="Jung N."/>
            <person name="Uechi K."/>
            <person name="Horii T."/>
            <person name="Iida T."/>
            <person name="Fujita J."/>
            <person name="Nakamura S."/>
        </authorList>
    </citation>
    <scope>NUCLEOTIDE SEQUENCE [LARGE SCALE GENOMIC DNA]</scope>
    <source>
        <strain evidence="4 5">JCM 15296</strain>
    </source>
</reference>
<dbReference type="Proteomes" id="UP000465609">
    <property type="component" value="Chromosome"/>
</dbReference>
<evidence type="ECO:0000256" key="2">
    <source>
        <dbReference type="PROSITE-ProRule" id="PRU00335"/>
    </source>
</evidence>
<gene>
    <name evidence="4" type="ORF">MAUB_09110</name>
</gene>
<evidence type="ECO:0000259" key="3">
    <source>
        <dbReference type="PROSITE" id="PS50977"/>
    </source>
</evidence>
<protein>
    <submittedName>
        <fullName evidence="4">TetR family transcriptional regulator</fullName>
    </submittedName>
</protein>
<evidence type="ECO:0000313" key="5">
    <source>
        <dbReference type="Proteomes" id="UP000465609"/>
    </source>
</evidence>
<sequence length="180" mass="19914">MIYHQGVERTTLADVATGADVAVGNIFYYFKTKDELVDAIVEGYAGEGAELLARLDRRRTPRARLKGFVEELDATRDSISQYGCKIGTLASELNKRCGTETSVGSQELLGSVIDWAERQFQEMGQPDARDLAVTLVAAYQGIAVLTHSLRDPDLMHRQSRRLLRWIDDVADRAAEAAPLS</sequence>
<dbReference type="SUPFAM" id="SSF48498">
    <property type="entry name" value="Tetracyclin repressor-like, C-terminal domain"/>
    <property type="match status" value="1"/>
</dbReference>
<keyword evidence="5" id="KW-1185">Reference proteome</keyword>